<dbReference type="Proteomes" id="UP001566331">
    <property type="component" value="Unassembled WGS sequence"/>
</dbReference>
<dbReference type="EC" id="4.2.1.12" evidence="9 10"/>
<name>A0ABV4HR55_9GAMM</name>
<dbReference type="Pfam" id="PF24877">
    <property type="entry name" value="ILV_EDD_C"/>
    <property type="match status" value="1"/>
</dbReference>
<comment type="function">
    <text evidence="9">Catalyzes the dehydration of 6-phospho-D-gluconate to 2-dehydro-3-deoxy-6-phospho-D-gluconate.</text>
</comment>
<dbReference type="PROSITE" id="PS00887">
    <property type="entry name" value="ILVD_EDD_2"/>
    <property type="match status" value="1"/>
</dbReference>
<keyword evidence="5 9" id="KW-0411">Iron-sulfur</keyword>
<evidence type="ECO:0000256" key="9">
    <source>
        <dbReference type="HAMAP-Rule" id="MF_02094"/>
    </source>
</evidence>
<feature type="domain" description="Dihydroxy-acid/6-phosphogluconate dehydratase N-terminal" evidence="11">
    <location>
        <begin position="68"/>
        <end position="376"/>
    </location>
</feature>
<dbReference type="HAMAP" id="MF_02094">
    <property type="entry name" value="Edd"/>
    <property type="match status" value="1"/>
</dbReference>
<dbReference type="InterPro" id="IPR004786">
    <property type="entry name" value="6-phosphgluc_deHydtase"/>
</dbReference>
<evidence type="ECO:0000256" key="2">
    <source>
        <dbReference type="ARBA" id="ARBA00022485"/>
    </source>
</evidence>
<evidence type="ECO:0000256" key="1">
    <source>
        <dbReference type="ARBA" id="ARBA00006486"/>
    </source>
</evidence>
<evidence type="ECO:0000256" key="7">
    <source>
        <dbReference type="ARBA" id="ARBA00023239"/>
    </source>
</evidence>
<evidence type="ECO:0000256" key="5">
    <source>
        <dbReference type="ARBA" id="ARBA00023014"/>
    </source>
</evidence>
<dbReference type="GO" id="GO:0004456">
    <property type="term" value="F:phosphogluconate dehydratase activity"/>
    <property type="evidence" value="ECO:0007669"/>
    <property type="project" value="UniProtKB-EC"/>
</dbReference>
<keyword evidence="8 9" id="KW-0119">Carbohydrate metabolism</keyword>
<dbReference type="InterPro" id="IPR037237">
    <property type="entry name" value="IlvD/EDD_N"/>
</dbReference>
<feature type="domain" description="Dihydroxy-acid/6-phosphogluconate dehydratase C-terminal" evidence="12">
    <location>
        <begin position="408"/>
        <end position="599"/>
    </location>
</feature>
<keyword evidence="14" id="KW-1185">Reference proteome</keyword>
<dbReference type="EMBL" id="JBFWIC010000004">
    <property type="protein sequence ID" value="MEZ0473870.1"/>
    <property type="molecule type" value="Genomic_DNA"/>
</dbReference>
<keyword evidence="3 9" id="KW-0479">Metal-binding</keyword>
<dbReference type="RefSeq" id="WP_370562583.1">
    <property type="nucleotide sequence ID" value="NZ_JBFWIB010000002.1"/>
</dbReference>
<evidence type="ECO:0000259" key="12">
    <source>
        <dbReference type="Pfam" id="PF24877"/>
    </source>
</evidence>
<comment type="pathway">
    <text evidence="9">Carbohydrate metabolism; Entner-Doudoroff pathway.</text>
</comment>
<dbReference type="InterPro" id="IPR020558">
    <property type="entry name" value="DiOHA_6PGluconate_deHydtase_CS"/>
</dbReference>
<dbReference type="Gene3D" id="3.50.30.80">
    <property type="entry name" value="IlvD/EDD C-terminal domain-like"/>
    <property type="match status" value="1"/>
</dbReference>
<dbReference type="NCBIfam" id="TIGR01196">
    <property type="entry name" value="edd"/>
    <property type="match status" value="1"/>
</dbReference>
<accession>A0ABV4HR55</accession>
<reference evidence="13 14" key="1">
    <citation type="submission" date="2024-07" db="EMBL/GenBank/DDBJ databases">
        <title>Luteimonas salilacus sp. nov., isolated from the shore soil of Salt Lake in Tibet of China.</title>
        <authorList>
            <person name="Zhang X."/>
            <person name="Li A."/>
        </authorList>
    </citation>
    <scope>NUCLEOTIDE SEQUENCE [LARGE SCALE GENOMIC DNA]</scope>
    <source>
        <strain evidence="13 14">B3-2-R+30</strain>
    </source>
</reference>
<comment type="similarity">
    <text evidence="1 9">Belongs to the IlvD/Edd family.</text>
</comment>
<comment type="caution">
    <text evidence="13">The sequence shown here is derived from an EMBL/GenBank/DDBJ whole genome shotgun (WGS) entry which is preliminary data.</text>
</comment>
<dbReference type="InterPro" id="IPR056740">
    <property type="entry name" value="ILV_EDD_C"/>
</dbReference>
<dbReference type="PROSITE" id="PS00886">
    <property type="entry name" value="ILVD_EDD_1"/>
    <property type="match status" value="1"/>
</dbReference>
<dbReference type="SUPFAM" id="SSF52016">
    <property type="entry name" value="LeuD/IlvD-like"/>
    <property type="match status" value="1"/>
</dbReference>
<evidence type="ECO:0000256" key="4">
    <source>
        <dbReference type="ARBA" id="ARBA00023004"/>
    </source>
</evidence>
<dbReference type="PANTHER" id="PTHR43661">
    <property type="entry name" value="D-XYLONATE DEHYDRATASE"/>
    <property type="match status" value="1"/>
</dbReference>
<protein>
    <recommendedName>
        <fullName evidence="9 10">Phosphogluconate dehydratase</fullName>
        <ecNumber evidence="9 10">4.2.1.12</ecNumber>
    </recommendedName>
</protein>
<evidence type="ECO:0000256" key="10">
    <source>
        <dbReference type="NCBIfam" id="TIGR01196"/>
    </source>
</evidence>
<keyword evidence="6 9" id="KW-0311">Gluconate utilization</keyword>
<feature type="binding site" evidence="9">
    <location>
        <position position="156"/>
    </location>
    <ligand>
        <name>[4Fe-4S] cluster</name>
        <dbReference type="ChEBI" id="CHEBI:49883"/>
    </ligand>
</feature>
<keyword evidence="7 9" id="KW-0456">Lyase</keyword>
<gene>
    <name evidence="9 13" type="primary">edd</name>
    <name evidence="13" type="ORF">AB6713_04460</name>
</gene>
<evidence type="ECO:0000313" key="14">
    <source>
        <dbReference type="Proteomes" id="UP001566331"/>
    </source>
</evidence>
<feature type="binding site" evidence="9">
    <location>
        <position position="223"/>
    </location>
    <ligand>
        <name>[4Fe-4S] cluster</name>
        <dbReference type="ChEBI" id="CHEBI:49883"/>
    </ligand>
</feature>
<dbReference type="InterPro" id="IPR042096">
    <property type="entry name" value="Dihydro-acid_dehy_C"/>
</dbReference>
<keyword evidence="2 9" id="KW-0004">4Fe-4S</keyword>
<evidence type="ECO:0000256" key="3">
    <source>
        <dbReference type="ARBA" id="ARBA00022723"/>
    </source>
</evidence>
<evidence type="ECO:0000256" key="8">
    <source>
        <dbReference type="ARBA" id="ARBA00023277"/>
    </source>
</evidence>
<dbReference type="PANTHER" id="PTHR43661:SF1">
    <property type="entry name" value="PHOSPHOGLUCONATE DEHYDRATASE"/>
    <property type="match status" value="1"/>
</dbReference>
<keyword evidence="4 9" id="KW-0408">Iron</keyword>
<dbReference type="SUPFAM" id="SSF143975">
    <property type="entry name" value="IlvD/EDD N-terminal domain-like"/>
    <property type="match status" value="1"/>
</dbReference>
<evidence type="ECO:0000256" key="6">
    <source>
        <dbReference type="ARBA" id="ARBA00023064"/>
    </source>
</evidence>
<comment type="catalytic activity">
    <reaction evidence="9">
        <text>6-phospho-D-gluconate = 2-dehydro-3-deoxy-6-phospho-D-gluconate + H2O</text>
        <dbReference type="Rhea" id="RHEA:17277"/>
        <dbReference type="ChEBI" id="CHEBI:15377"/>
        <dbReference type="ChEBI" id="CHEBI:57569"/>
        <dbReference type="ChEBI" id="CHEBI:58759"/>
        <dbReference type="EC" id="4.2.1.12"/>
    </reaction>
</comment>
<dbReference type="InterPro" id="IPR000581">
    <property type="entry name" value="ILV_EDD_N"/>
</dbReference>
<dbReference type="Pfam" id="PF00920">
    <property type="entry name" value="ILVD_EDD_N"/>
    <property type="match status" value="1"/>
</dbReference>
<organism evidence="13 14">
    <name type="scientific">Luteimonas salinilitoris</name>
    <dbReference type="NCBI Taxonomy" id="3237697"/>
    <lineage>
        <taxon>Bacteria</taxon>
        <taxon>Pseudomonadati</taxon>
        <taxon>Pseudomonadota</taxon>
        <taxon>Gammaproteobacteria</taxon>
        <taxon>Lysobacterales</taxon>
        <taxon>Lysobacteraceae</taxon>
        <taxon>Luteimonas</taxon>
    </lineage>
</organism>
<proteinExistence type="inferred from homology"/>
<evidence type="ECO:0000313" key="13">
    <source>
        <dbReference type="EMBL" id="MEZ0473870.1"/>
    </source>
</evidence>
<sequence>MTLHPRFHDITERIRERSRDSRRAYLDGIEAMHAAGPLRGHLSCANLAHGFAACGPTDKSRLRGEATPNLGIVTAYNDMLSAHHPYENYPELIRETARALGATAQVAGGVPAMCDGVTQGRAGMELSLFSRDVIAQATAISLSHDMFDSAVYLGICDKIVPGLLIGALAFGHLPSVFVPGGPMPPGIPNKQKAEVRERYAAGEATREELLEAEAGSYHSPGTCTFYGTANSNQVLLEAMGVQLPGSSFVNPGTPLRDALTRAAVERALRITALGADYRPIGRMIDERAIVNALVALMATGGSTNHTIHWIAVARAAGIVLTWDDMDALSQIVPLLARVYPNGEADVNRFAAAGGIAYLFRELLDAGLMHEDIPTVVPGGMRAYCDEPRIADGALGYAPGVATSADESVVRPVAAPFEAQGGLRLLRGNLGSALIKLSAVKPEFRHIEAPAVVVDTPQALNRLHKAGALPHDFVAVVRYQGPRANGMPELHSLAPLLGMLQNRGHRVALVTDGRLSGASGKIPAAIHITPEAAHGGPLARLRDGDLIRLDGEGGTLEALVDAAEWDARPLQANTTPPAWDIGRNLFAVNREVVGRADQGALSISCGPPQHDGANWWEYDAEYELGESAEAAAAPHASKDA</sequence>
<evidence type="ECO:0000259" key="11">
    <source>
        <dbReference type="Pfam" id="PF00920"/>
    </source>
</evidence>
<comment type="cofactor">
    <cofactor evidence="9">
        <name>[4Fe-4S] cluster</name>
        <dbReference type="ChEBI" id="CHEBI:49883"/>
    </cofactor>
    <text evidence="9">Binds 1 [4Fe-4S] cluster.</text>
</comment>